<evidence type="ECO:0000256" key="7">
    <source>
        <dbReference type="ARBA" id="ARBA00023237"/>
    </source>
</evidence>
<keyword evidence="7" id="KW-0998">Cell outer membrane</keyword>
<sequence>MHRIIVWFFIVNIALMIAIPVYAAGILNQQMYSAEYVRTLNRQAATNAADIAAYNPAGIMQLENGSYIRTDLILGQFQVETSTPEFGAFDSETTSLCPGLFVINKKDKWAAYAAVTVAGSGGAVDYDNGNLRTFQVASSLLQSPNFSQIDGTYIEGEEVYLRSTIGGAYAVNEHVSIAVGLSYVNAKRSVEAFMDVSDPAPSTKFELDMERSADGFGGVVGIHVKFNESWDMGFRYETNTNIDLESDVKRDDLDLATQLGWADGTKTRRDLPGLLGLGVSCKITPRCKIQGSGIYFLEKEAKWEDEGYKDAGNSYELGISAEYALYPNFKVSIGYSHSEIEQKPEDFSVESPQLNFDVIGSGFTWSPTDRIDTTFGAGYVLYDSETVETINFDKDYWAISLGFQYHFPTPL</sequence>
<comment type="subcellular location">
    <subcellularLocation>
        <location evidence="1">Cell outer membrane</location>
        <topology evidence="1">Multi-pass membrane protein</topology>
    </subcellularLocation>
</comment>
<proteinExistence type="inferred from homology"/>
<organism evidence="8 9">
    <name type="scientific">Desulfosalsimonas propionicica</name>
    <dbReference type="NCBI Taxonomy" id="332175"/>
    <lineage>
        <taxon>Bacteria</taxon>
        <taxon>Pseudomonadati</taxon>
        <taxon>Thermodesulfobacteriota</taxon>
        <taxon>Desulfobacteria</taxon>
        <taxon>Desulfobacterales</taxon>
        <taxon>Desulfosalsimonadaceae</taxon>
        <taxon>Desulfosalsimonas</taxon>
    </lineage>
</organism>
<dbReference type="PANTHER" id="PTHR35093">
    <property type="entry name" value="OUTER MEMBRANE PROTEIN NMB0088-RELATED"/>
    <property type="match status" value="1"/>
</dbReference>
<dbReference type="SUPFAM" id="SSF56935">
    <property type="entry name" value="Porins"/>
    <property type="match status" value="1"/>
</dbReference>
<evidence type="ECO:0000313" key="9">
    <source>
        <dbReference type="Proteomes" id="UP000525298"/>
    </source>
</evidence>
<dbReference type="Gene3D" id="2.40.160.60">
    <property type="entry name" value="Outer membrane protein transport protein (OMPP1/FadL/TodX)"/>
    <property type="match status" value="1"/>
</dbReference>
<gene>
    <name evidence="8" type="ORF">HNR65_003343</name>
</gene>
<reference evidence="8 9" key="1">
    <citation type="submission" date="2020-07" db="EMBL/GenBank/DDBJ databases">
        <title>Genomic Encyclopedia of Type Strains, Phase IV (KMG-IV): sequencing the most valuable type-strain genomes for metagenomic binning, comparative biology and taxonomic classification.</title>
        <authorList>
            <person name="Goeker M."/>
        </authorList>
    </citation>
    <scope>NUCLEOTIDE SEQUENCE [LARGE SCALE GENOMIC DNA]</scope>
    <source>
        <strain evidence="8 9">DSM 17721</strain>
    </source>
</reference>
<dbReference type="Proteomes" id="UP000525298">
    <property type="component" value="Unassembled WGS sequence"/>
</dbReference>
<keyword evidence="9" id="KW-1185">Reference proteome</keyword>
<dbReference type="GO" id="GO:0009279">
    <property type="term" value="C:cell outer membrane"/>
    <property type="evidence" value="ECO:0007669"/>
    <property type="project" value="UniProtKB-SubCell"/>
</dbReference>
<evidence type="ECO:0000256" key="6">
    <source>
        <dbReference type="ARBA" id="ARBA00023136"/>
    </source>
</evidence>
<name>A0A7W0CC77_9BACT</name>
<keyword evidence="6" id="KW-0472">Membrane</keyword>
<accession>A0A7W0CC77</accession>
<evidence type="ECO:0000313" key="8">
    <source>
        <dbReference type="EMBL" id="MBA2882987.1"/>
    </source>
</evidence>
<dbReference type="InterPro" id="IPR005017">
    <property type="entry name" value="OMPP1/FadL/TodX"/>
</dbReference>
<evidence type="ECO:0000256" key="3">
    <source>
        <dbReference type="ARBA" id="ARBA00022452"/>
    </source>
</evidence>
<protein>
    <submittedName>
        <fullName evidence="8">Long-chain fatty acid transport protein</fullName>
    </submittedName>
</protein>
<evidence type="ECO:0000256" key="4">
    <source>
        <dbReference type="ARBA" id="ARBA00022692"/>
    </source>
</evidence>
<keyword evidence="4" id="KW-0812">Transmembrane</keyword>
<dbReference type="AlphaFoldDB" id="A0A7W0CC77"/>
<comment type="similarity">
    <text evidence="2">Belongs to the OmpP1/FadL family.</text>
</comment>
<keyword evidence="3" id="KW-1134">Transmembrane beta strand</keyword>
<dbReference type="GO" id="GO:0015483">
    <property type="term" value="F:long-chain fatty acid transporting porin activity"/>
    <property type="evidence" value="ECO:0007669"/>
    <property type="project" value="TreeGrafter"/>
</dbReference>
<dbReference type="EMBL" id="JACDUS010000014">
    <property type="protein sequence ID" value="MBA2882987.1"/>
    <property type="molecule type" value="Genomic_DNA"/>
</dbReference>
<evidence type="ECO:0000256" key="2">
    <source>
        <dbReference type="ARBA" id="ARBA00008163"/>
    </source>
</evidence>
<dbReference type="RefSeq" id="WP_181552601.1">
    <property type="nucleotide sequence ID" value="NZ_JACDUS010000014.1"/>
</dbReference>
<evidence type="ECO:0000256" key="5">
    <source>
        <dbReference type="ARBA" id="ARBA00022729"/>
    </source>
</evidence>
<dbReference type="PANTHER" id="PTHR35093:SF8">
    <property type="entry name" value="OUTER MEMBRANE PROTEIN NMB0088-RELATED"/>
    <property type="match status" value="1"/>
</dbReference>
<comment type="caution">
    <text evidence="8">The sequence shown here is derived from an EMBL/GenBank/DDBJ whole genome shotgun (WGS) entry which is preliminary data.</text>
</comment>
<evidence type="ECO:0000256" key="1">
    <source>
        <dbReference type="ARBA" id="ARBA00004571"/>
    </source>
</evidence>
<keyword evidence="5" id="KW-0732">Signal</keyword>